<reference evidence="6" key="1">
    <citation type="submission" date="2020-05" db="UniProtKB">
        <authorList>
            <consortium name="EnsemblMetazoa"/>
        </authorList>
    </citation>
    <scope>IDENTIFICATION</scope>
    <source>
        <strain evidence="6">TTRI</strain>
    </source>
</reference>
<dbReference type="GO" id="GO:0006396">
    <property type="term" value="P:RNA processing"/>
    <property type="evidence" value="ECO:0007669"/>
    <property type="project" value="InterPro"/>
</dbReference>
<keyword evidence="7" id="KW-1185">Reference proteome</keyword>
<dbReference type="SUPFAM" id="SSF110324">
    <property type="entry name" value="Ribosomal L27 protein-like"/>
    <property type="match status" value="1"/>
</dbReference>
<keyword evidence="3" id="KW-0271">Exosome</keyword>
<sequence length="216" mass="23549">MALSSKNMKYSNLICLPGQRLCLSDEKTAAGHGTYERKGYIYATLAGSVIIKEKDSCKIIEVQGAGNRTIVPLAGDVVAARVLQVNQRFAKCSIQSIGAHVLDQSYRAVLRREDVRATEKDRVEMYKCYRPGDLILAKVLPRIELSCYELSTAENELGVVVAVASEGGTEVAPMVPISWTEMQCPNTLVKEPRKVAKIVSASALKSQNNGNFANAK</sequence>
<evidence type="ECO:0000313" key="6">
    <source>
        <dbReference type="EnsemblMetazoa" id="GAUT033601-PA"/>
    </source>
</evidence>
<dbReference type="SUPFAM" id="SSF50249">
    <property type="entry name" value="Nucleic acid-binding proteins"/>
    <property type="match status" value="1"/>
</dbReference>
<dbReference type="PANTHER" id="PTHR12686:SF8">
    <property type="entry name" value="EXOSOME COMPLEX COMPONENT CSL4"/>
    <property type="match status" value="1"/>
</dbReference>
<dbReference type="GO" id="GO:0000176">
    <property type="term" value="C:nuclear exosome (RNase complex)"/>
    <property type="evidence" value="ECO:0007669"/>
    <property type="project" value="TreeGrafter"/>
</dbReference>
<evidence type="ECO:0000313" key="7">
    <source>
        <dbReference type="Proteomes" id="UP000078200"/>
    </source>
</evidence>
<dbReference type="Proteomes" id="UP000078200">
    <property type="component" value="Unassembled WGS sequence"/>
</dbReference>
<dbReference type="InterPro" id="IPR019495">
    <property type="entry name" value="EXOSC1_C"/>
</dbReference>
<dbReference type="Gene3D" id="2.40.50.100">
    <property type="match status" value="1"/>
</dbReference>
<protein>
    <recommendedName>
        <fullName evidence="8">S1 motif domain-containing protein</fullName>
    </recommendedName>
</protein>
<organism evidence="6 7">
    <name type="scientific">Glossina austeni</name>
    <name type="common">Savannah tsetse fly</name>
    <dbReference type="NCBI Taxonomy" id="7395"/>
    <lineage>
        <taxon>Eukaryota</taxon>
        <taxon>Metazoa</taxon>
        <taxon>Ecdysozoa</taxon>
        <taxon>Arthropoda</taxon>
        <taxon>Hexapoda</taxon>
        <taxon>Insecta</taxon>
        <taxon>Pterygota</taxon>
        <taxon>Neoptera</taxon>
        <taxon>Endopterygota</taxon>
        <taxon>Diptera</taxon>
        <taxon>Brachycera</taxon>
        <taxon>Muscomorpha</taxon>
        <taxon>Hippoboscoidea</taxon>
        <taxon>Glossinidae</taxon>
        <taxon>Glossina</taxon>
    </lineage>
</organism>
<dbReference type="PANTHER" id="PTHR12686">
    <property type="entry name" value="3'-5' EXORIBONUCLEASE CSL4-RELATED"/>
    <property type="match status" value="1"/>
</dbReference>
<feature type="domain" description="Exosome complex component CSL4 C-terminal" evidence="4">
    <location>
        <begin position="102"/>
        <end position="140"/>
    </location>
</feature>
<evidence type="ECO:0000256" key="2">
    <source>
        <dbReference type="ARBA" id="ARBA00022490"/>
    </source>
</evidence>
<dbReference type="Pfam" id="PF14382">
    <property type="entry name" value="ECR1_N"/>
    <property type="match status" value="1"/>
</dbReference>
<evidence type="ECO:0000259" key="4">
    <source>
        <dbReference type="Pfam" id="PF10447"/>
    </source>
</evidence>
<dbReference type="InterPro" id="IPR039771">
    <property type="entry name" value="Csl4"/>
</dbReference>
<evidence type="ECO:0000256" key="1">
    <source>
        <dbReference type="ARBA" id="ARBA00004604"/>
    </source>
</evidence>
<dbReference type="InterPro" id="IPR025721">
    <property type="entry name" value="Exosome_cplx_N_dom"/>
</dbReference>
<name>A0A1A9VDA0_GLOAU</name>
<dbReference type="Pfam" id="PF10447">
    <property type="entry name" value="EXOSC1"/>
    <property type="match status" value="1"/>
</dbReference>
<dbReference type="STRING" id="7395.A0A1A9VDA0"/>
<evidence type="ECO:0000256" key="3">
    <source>
        <dbReference type="ARBA" id="ARBA00022835"/>
    </source>
</evidence>
<dbReference type="InterPro" id="IPR012340">
    <property type="entry name" value="NA-bd_OB-fold"/>
</dbReference>
<dbReference type="AlphaFoldDB" id="A0A1A9VDA0"/>
<feature type="domain" description="Exosome complex component N-terminal" evidence="5">
    <location>
        <begin position="14"/>
        <end position="51"/>
    </location>
</feature>
<dbReference type="Gene3D" id="2.40.50.140">
    <property type="entry name" value="Nucleic acid-binding proteins"/>
    <property type="match status" value="1"/>
</dbReference>
<dbReference type="GO" id="GO:0003723">
    <property type="term" value="F:RNA binding"/>
    <property type="evidence" value="ECO:0007669"/>
    <property type="project" value="InterPro"/>
</dbReference>
<comment type="subcellular location">
    <subcellularLocation>
        <location evidence="1">Nucleus</location>
        <location evidence="1">Nucleolus</location>
    </subcellularLocation>
</comment>
<keyword evidence="2" id="KW-0963">Cytoplasm</keyword>
<dbReference type="EnsemblMetazoa" id="GAUT033601-RA">
    <property type="protein sequence ID" value="GAUT033601-PA"/>
    <property type="gene ID" value="GAUT033601"/>
</dbReference>
<dbReference type="VEuPathDB" id="VectorBase:GAUT033601"/>
<dbReference type="GO" id="GO:0005737">
    <property type="term" value="C:cytoplasm"/>
    <property type="evidence" value="ECO:0007669"/>
    <property type="project" value="TreeGrafter"/>
</dbReference>
<proteinExistence type="predicted"/>
<dbReference type="FunFam" id="2.40.50.140:FF:000198">
    <property type="entry name" value="Exosome complex component CSL4"/>
    <property type="match status" value="1"/>
</dbReference>
<evidence type="ECO:0008006" key="8">
    <source>
        <dbReference type="Google" id="ProtNLM"/>
    </source>
</evidence>
<dbReference type="GO" id="GO:0005730">
    <property type="term" value="C:nucleolus"/>
    <property type="evidence" value="ECO:0007669"/>
    <property type="project" value="UniProtKB-SubCell"/>
</dbReference>
<accession>A0A1A9VDA0</accession>
<evidence type="ECO:0000259" key="5">
    <source>
        <dbReference type="Pfam" id="PF14382"/>
    </source>
</evidence>